<reference evidence="1" key="1">
    <citation type="submission" date="2020-12" db="EMBL/GenBank/DDBJ databases">
        <title>Genomic characterization of non-nitrogen-fixing Frankia strains.</title>
        <authorList>
            <person name="Carlos-Shanley C."/>
            <person name="Guerra T."/>
            <person name="Hahn D."/>
        </authorList>
    </citation>
    <scope>NUCLEOTIDE SEQUENCE</scope>
    <source>
        <strain evidence="1">CN6</strain>
    </source>
</reference>
<sequence length="179" mass="18894">MTTGRTSALLDQADAARFDDDGGAPTRLQVAPAGMRPEPAAGGALRLSLAPAHGRGSFDGAWWPRTWHLASELPALVAALSATGETPSRMSVNGDIWTDIPHLLPRPARPPLRISWFRALDPHTVTLSSGNRRRVFLLVIPPDAAPEGGEEVLQMAATGRLSGPSGQILRHAGATPPPE</sequence>
<dbReference type="InterPro" id="IPR046036">
    <property type="entry name" value="DUF5994"/>
</dbReference>
<dbReference type="AlphaFoldDB" id="A0A937RH88"/>
<comment type="caution">
    <text evidence="1">The sequence shown here is derived from an EMBL/GenBank/DDBJ whole genome shotgun (WGS) entry which is preliminary data.</text>
</comment>
<dbReference type="RefSeq" id="WP_202999476.1">
    <property type="nucleotide sequence ID" value="NZ_JADWYU010000085.1"/>
</dbReference>
<evidence type="ECO:0000313" key="2">
    <source>
        <dbReference type="Proteomes" id="UP000604475"/>
    </source>
</evidence>
<dbReference type="EMBL" id="JAEACQ010000242">
    <property type="protein sequence ID" value="MBL7630087.1"/>
    <property type="molecule type" value="Genomic_DNA"/>
</dbReference>
<dbReference type="Proteomes" id="UP000604475">
    <property type="component" value="Unassembled WGS sequence"/>
</dbReference>
<protein>
    <submittedName>
        <fullName evidence="1">Uncharacterized protein</fullName>
    </submittedName>
</protein>
<keyword evidence="2" id="KW-1185">Reference proteome</keyword>
<gene>
    <name evidence="1" type="ORF">I7412_23540</name>
</gene>
<dbReference type="Pfam" id="PF19457">
    <property type="entry name" value="DUF5994"/>
    <property type="match status" value="1"/>
</dbReference>
<organism evidence="1 2">
    <name type="scientific">Frankia nepalensis</name>
    <dbReference type="NCBI Taxonomy" id="1836974"/>
    <lineage>
        <taxon>Bacteria</taxon>
        <taxon>Bacillati</taxon>
        <taxon>Actinomycetota</taxon>
        <taxon>Actinomycetes</taxon>
        <taxon>Frankiales</taxon>
        <taxon>Frankiaceae</taxon>
        <taxon>Frankia</taxon>
    </lineage>
</organism>
<evidence type="ECO:0000313" key="1">
    <source>
        <dbReference type="EMBL" id="MBL7630087.1"/>
    </source>
</evidence>
<proteinExistence type="predicted"/>
<name>A0A937RH88_9ACTN</name>
<accession>A0A937RH88</accession>